<comment type="caution">
    <text evidence="2">The sequence shown here is derived from an EMBL/GenBank/DDBJ whole genome shotgun (WGS) entry which is preliminary data.</text>
</comment>
<dbReference type="InterPro" id="IPR025322">
    <property type="entry name" value="PADRE_dom"/>
</dbReference>
<accession>A0A834TV91</accession>
<dbReference type="EMBL" id="JAAIUW010000006">
    <property type="protein sequence ID" value="KAF7828797.1"/>
    <property type="molecule type" value="Genomic_DNA"/>
</dbReference>
<reference evidence="2" key="1">
    <citation type="submission" date="2020-09" db="EMBL/GenBank/DDBJ databases">
        <title>Genome-Enabled Discovery of Anthraquinone Biosynthesis in Senna tora.</title>
        <authorList>
            <person name="Kang S.-H."/>
            <person name="Pandey R.P."/>
            <person name="Lee C.-M."/>
            <person name="Sim J.-S."/>
            <person name="Jeong J.-T."/>
            <person name="Choi B.-S."/>
            <person name="Jung M."/>
            <person name="Ginzburg D."/>
            <person name="Zhao K."/>
            <person name="Won S.Y."/>
            <person name="Oh T.-J."/>
            <person name="Yu Y."/>
            <person name="Kim N.-H."/>
            <person name="Lee O.R."/>
            <person name="Lee T.-H."/>
            <person name="Bashyal P."/>
            <person name="Kim T.-S."/>
            <person name="Lee W.-H."/>
            <person name="Kawkins C."/>
            <person name="Kim C.-K."/>
            <person name="Kim J.S."/>
            <person name="Ahn B.O."/>
            <person name="Rhee S.Y."/>
            <person name="Sohng J.K."/>
        </authorList>
    </citation>
    <scope>NUCLEOTIDE SEQUENCE</scope>
    <source>
        <tissue evidence="2">Leaf</tissue>
    </source>
</reference>
<sequence>MGTCASSQNSKTTESHTGKGKGQGQGKGGGIRGGVAESFRRPSTIMVIDLEGGIKEFRHPLPASSIVSDNPNCFLCNSESIYLGTCLPRVPDDEQLRPGHSNADILTVSVSVHAILTMQPLDN</sequence>
<evidence type="ECO:0000313" key="3">
    <source>
        <dbReference type="Proteomes" id="UP000634136"/>
    </source>
</evidence>
<name>A0A834TV91_9FABA</name>
<evidence type="ECO:0000256" key="1">
    <source>
        <dbReference type="SAM" id="MobiDB-lite"/>
    </source>
</evidence>
<dbReference type="Proteomes" id="UP000634136">
    <property type="component" value="Unassembled WGS sequence"/>
</dbReference>
<keyword evidence="3" id="KW-1185">Reference proteome</keyword>
<dbReference type="OrthoDB" id="1919386at2759"/>
<evidence type="ECO:0000313" key="2">
    <source>
        <dbReference type="EMBL" id="KAF7828797.1"/>
    </source>
</evidence>
<organism evidence="2 3">
    <name type="scientific">Senna tora</name>
    <dbReference type="NCBI Taxonomy" id="362788"/>
    <lineage>
        <taxon>Eukaryota</taxon>
        <taxon>Viridiplantae</taxon>
        <taxon>Streptophyta</taxon>
        <taxon>Embryophyta</taxon>
        <taxon>Tracheophyta</taxon>
        <taxon>Spermatophyta</taxon>
        <taxon>Magnoliopsida</taxon>
        <taxon>eudicotyledons</taxon>
        <taxon>Gunneridae</taxon>
        <taxon>Pentapetalae</taxon>
        <taxon>rosids</taxon>
        <taxon>fabids</taxon>
        <taxon>Fabales</taxon>
        <taxon>Fabaceae</taxon>
        <taxon>Caesalpinioideae</taxon>
        <taxon>Cassia clade</taxon>
        <taxon>Senna</taxon>
    </lineage>
</organism>
<dbReference type="AlphaFoldDB" id="A0A834TV91"/>
<feature type="compositionally biased region" description="Gly residues" evidence="1">
    <location>
        <begin position="20"/>
        <end position="33"/>
    </location>
</feature>
<protein>
    <submittedName>
        <fullName evidence="2">STS14 protein-like</fullName>
    </submittedName>
</protein>
<feature type="region of interest" description="Disordered" evidence="1">
    <location>
        <begin position="1"/>
        <end position="38"/>
    </location>
</feature>
<gene>
    <name evidence="2" type="ORF">G2W53_019961</name>
</gene>
<proteinExistence type="predicted"/>
<dbReference type="Pfam" id="PF14009">
    <property type="entry name" value="PADRE"/>
    <property type="match status" value="1"/>
</dbReference>
<feature type="compositionally biased region" description="Polar residues" evidence="1">
    <location>
        <begin position="1"/>
        <end position="12"/>
    </location>
</feature>